<keyword evidence="4 9" id="KW-0997">Cell inner membrane</keyword>
<comment type="caution">
    <text evidence="11">The sequence shown here is derived from an EMBL/GenBank/DDBJ whole genome shotgun (WGS) entry which is preliminary data.</text>
</comment>
<dbReference type="PANTHER" id="PTHR35011">
    <property type="entry name" value="2,3-DIKETO-L-GULONATE TRAP TRANSPORTER SMALL PERMEASE PROTEIN YIAM"/>
    <property type="match status" value="1"/>
</dbReference>
<keyword evidence="12" id="KW-1185">Reference proteome</keyword>
<comment type="subunit">
    <text evidence="9">The complex comprises the extracytoplasmic solute receptor protein and the two transmembrane proteins.</text>
</comment>
<evidence type="ECO:0000313" key="12">
    <source>
        <dbReference type="Proteomes" id="UP001500795"/>
    </source>
</evidence>
<evidence type="ECO:0000259" key="10">
    <source>
        <dbReference type="Pfam" id="PF04290"/>
    </source>
</evidence>
<name>A0ABP6VE41_9GAMM</name>
<evidence type="ECO:0000256" key="6">
    <source>
        <dbReference type="ARBA" id="ARBA00022989"/>
    </source>
</evidence>
<evidence type="ECO:0000256" key="9">
    <source>
        <dbReference type="RuleBase" id="RU369079"/>
    </source>
</evidence>
<evidence type="ECO:0000313" key="11">
    <source>
        <dbReference type="EMBL" id="GAA3533243.1"/>
    </source>
</evidence>
<feature type="transmembrane region" description="Helical" evidence="9">
    <location>
        <begin position="62"/>
        <end position="79"/>
    </location>
</feature>
<comment type="function">
    <text evidence="9">Part of the tripartite ATP-independent periplasmic (TRAP) transport system.</text>
</comment>
<keyword evidence="2 9" id="KW-0813">Transport</keyword>
<protein>
    <recommendedName>
        <fullName evidence="9">TRAP transporter small permease protein</fullName>
    </recommendedName>
</protein>
<dbReference type="PANTHER" id="PTHR35011:SF10">
    <property type="entry name" value="TRAP TRANSPORTER SMALL PERMEASE PROTEIN"/>
    <property type="match status" value="1"/>
</dbReference>
<comment type="subcellular location">
    <subcellularLocation>
        <location evidence="1 9">Cell inner membrane</location>
        <topology evidence="1 9">Multi-pass membrane protein</topology>
    </subcellularLocation>
</comment>
<evidence type="ECO:0000256" key="1">
    <source>
        <dbReference type="ARBA" id="ARBA00004429"/>
    </source>
</evidence>
<dbReference type="InterPro" id="IPR007387">
    <property type="entry name" value="TRAP_DctQ"/>
</dbReference>
<evidence type="ECO:0000256" key="8">
    <source>
        <dbReference type="ARBA" id="ARBA00038436"/>
    </source>
</evidence>
<organism evidence="11 12">
    <name type="scientific">Zobellella aerophila</name>
    <dbReference type="NCBI Taxonomy" id="870480"/>
    <lineage>
        <taxon>Bacteria</taxon>
        <taxon>Pseudomonadati</taxon>
        <taxon>Pseudomonadota</taxon>
        <taxon>Gammaproteobacteria</taxon>
        <taxon>Aeromonadales</taxon>
        <taxon>Aeromonadaceae</taxon>
        <taxon>Zobellella</taxon>
    </lineage>
</organism>
<sequence>MTHISPSAPEQAGLLDRIAAVTSGIGRELAVIAIILMMALVALNTLARALPSVNGLYFVEEYTGYLFVAVTFMGLADTFRHHGHVRVEFLIRQLPPKPAAVLELLVTLAAIGIISVLAWFGAQLLLGSIRSGELAQTVTQTPLWIPRLCLLPGYLLLLLELLVKLQHGLCMLSGCPVARQLTPREEH</sequence>
<dbReference type="EMBL" id="BAABCX010000001">
    <property type="protein sequence ID" value="GAA3533243.1"/>
    <property type="molecule type" value="Genomic_DNA"/>
</dbReference>
<gene>
    <name evidence="11" type="ORF">GCM10022394_10800</name>
</gene>
<keyword evidence="5 9" id="KW-0812">Transmembrane</keyword>
<accession>A0ABP6VE41</accession>
<dbReference type="InterPro" id="IPR055348">
    <property type="entry name" value="DctQ"/>
</dbReference>
<feature type="transmembrane region" description="Helical" evidence="9">
    <location>
        <begin position="29"/>
        <end position="50"/>
    </location>
</feature>
<evidence type="ECO:0000256" key="5">
    <source>
        <dbReference type="ARBA" id="ARBA00022692"/>
    </source>
</evidence>
<dbReference type="Pfam" id="PF04290">
    <property type="entry name" value="DctQ"/>
    <property type="match status" value="1"/>
</dbReference>
<keyword evidence="3" id="KW-1003">Cell membrane</keyword>
<reference evidence="12" key="1">
    <citation type="journal article" date="2019" name="Int. J. Syst. Evol. Microbiol.">
        <title>The Global Catalogue of Microorganisms (GCM) 10K type strain sequencing project: providing services to taxonomists for standard genome sequencing and annotation.</title>
        <authorList>
            <consortium name="The Broad Institute Genomics Platform"/>
            <consortium name="The Broad Institute Genome Sequencing Center for Infectious Disease"/>
            <person name="Wu L."/>
            <person name="Ma J."/>
        </authorList>
    </citation>
    <scope>NUCLEOTIDE SEQUENCE [LARGE SCALE GENOMIC DNA]</scope>
    <source>
        <strain evidence="12">JCM 17110</strain>
    </source>
</reference>
<keyword evidence="7 9" id="KW-0472">Membrane</keyword>
<evidence type="ECO:0000256" key="7">
    <source>
        <dbReference type="ARBA" id="ARBA00023136"/>
    </source>
</evidence>
<evidence type="ECO:0000256" key="2">
    <source>
        <dbReference type="ARBA" id="ARBA00022448"/>
    </source>
</evidence>
<dbReference type="RefSeq" id="WP_344955519.1">
    <property type="nucleotide sequence ID" value="NZ_BAABCX010000001.1"/>
</dbReference>
<feature type="domain" description="Tripartite ATP-independent periplasmic transporters DctQ component" evidence="10">
    <location>
        <begin position="37"/>
        <end position="166"/>
    </location>
</feature>
<proteinExistence type="inferred from homology"/>
<dbReference type="Proteomes" id="UP001500795">
    <property type="component" value="Unassembled WGS sequence"/>
</dbReference>
<comment type="caution">
    <text evidence="9">Lacks conserved residue(s) required for the propagation of feature annotation.</text>
</comment>
<evidence type="ECO:0000256" key="3">
    <source>
        <dbReference type="ARBA" id="ARBA00022475"/>
    </source>
</evidence>
<evidence type="ECO:0000256" key="4">
    <source>
        <dbReference type="ARBA" id="ARBA00022519"/>
    </source>
</evidence>
<keyword evidence="6 9" id="KW-1133">Transmembrane helix</keyword>
<comment type="similarity">
    <text evidence="8 9">Belongs to the TRAP transporter small permease family.</text>
</comment>
<feature type="transmembrane region" description="Helical" evidence="9">
    <location>
        <begin position="100"/>
        <end position="124"/>
    </location>
</feature>